<dbReference type="GO" id="GO:0017004">
    <property type="term" value="P:cytochrome complex assembly"/>
    <property type="evidence" value="ECO:0007669"/>
    <property type="project" value="InterPro"/>
</dbReference>
<dbReference type="Proteomes" id="UP000371041">
    <property type="component" value="Chromosome"/>
</dbReference>
<protein>
    <submittedName>
        <fullName evidence="9">Cytochrome c biogenesis protein CcdA</fullName>
    </submittedName>
</protein>
<evidence type="ECO:0000313" key="9">
    <source>
        <dbReference type="EMBL" id="QGK70172.1"/>
    </source>
</evidence>
<feature type="transmembrane region" description="Helical" evidence="7">
    <location>
        <begin position="148"/>
        <end position="173"/>
    </location>
</feature>
<feature type="domain" description="Cytochrome C biogenesis protein transmembrane" evidence="8">
    <location>
        <begin position="7"/>
        <end position="185"/>
    </location>
</feature>
<dbReference type="RefSeq" id="WP_154076756.1">
    <property type="nucleotide sequence ID" value="NZ_CP045929.1"/>
</dbReference>
<comment type="subcellular location">
    <subcellularLocation>
        <location evidence="1">Membrane</location>
        <topology evidence="1">Multi-pass membrane protein</topology>
    </subcellularLocation>
</comment>
<evidence type="ECO:0000256" key="7">
    <source>
        <dbReference type="SAM" id="Phobius"/>
    </source>
</evidence>
<evidence type="ECO:0000256" key="1">
    <source>
        <dbReference type="ARBA" id="ARBA00004141"/>
    </source>
</evidence>
<evidence type="ECO:0000313" key="10">
    <source>
        <dbReference type="Proteomes" id="UP000371041"/>
    </source>
</evidence>
<accession>A0A5Q3Q6S7</accession>
<feature type="transmembrane region" description="Helical" evidence="7">
    <location>
        <begin position="6"/>
        <end position="34"/>
    </location>
</feature>
<dbReference type="InterPro" id="IPR051790">
    <property type="entry name" value="Cytochrome_c-biogenesis_DsbD"/>
</dbReference>
<feature type="transmembrane region" description="Helical" evidence="7">
    <location>
        <begin position="115"/>
        <end position="136"/>
    </location>
</feature>
<dbReference type="PANTHER" id="PTHR31272">
    <property type="entry name" value="CYTOCHROME C-TYPE BIOGENESIS PROTEIN HI_1454-RELATED"/>
    <property type="match status" value="1"/>
</dbReference>
<dbReference type="EMBL" id="CP045929">
    <property type="protein sequence ID" value="QGK70172.1"/>
    <property type="molecule type" value="Genomic_DNA"/>
</dbReference>
<evidence type="ECO:0000256" key="3">
    <source>
        <dbReference type="ARBA" id="ARBA00022692"/>
    </source>
</evidence>
<feature type="transmembrane region" description="Helical" evidence="7">
    <location>
        <begin position="194"/>
        <end position="217"/>
    </location>
</feature>
<evidence type="ECO:0000256" key="6">
    <source>
        <dbReference type="SAM" id="MobiDB-lite"/>
    </source>
</evidence>
<dbReference type="KEGG" id="sace:GIY23_12110"/>
<feature type="region of interest" description="Disordered" evidence="6">
    <location>
        <begin position="275"/>
        <end position="295"/>
    </location>
</feature>
<proteinExistence type="inferred from homology"/>
<sequence>MNEIGLLGAFLGGLLTLLSPCAAMLLPSFFAYAFDGLGKLVARTAVFYLGLASTLVPLGAAAGLFGALLTQHRTTVTLVSGAVLIGLGLLQISGKGFGFAAAQRMTGRIRISSGLSVYALGTVYGLAGFCAGPLLGSVLTVSAAGGEPLYGAILLALFAFGMAFPLFLLALLWERFQLGKRAWLRGREVAIGPLRLHTTNLVSGLVFVAIGLMFVLTEGTANLGGLGDVDSQFAMQAWLQQIVAEVSNTAVLLVLMVTALVVVLWKIARIRRAERDGPGNASDETSVAEDDRGRR</sequence>
<keyword evidence="3 7" id="KW-0812">Transmembrane</keyword>
<keyword evidence="10" id="KW-1185">Reference proteome</keyword>
<reference evidence="10" key="1">
    <citation type="submission" date="2019-11" db="EMBL/GenBank/DDBJ databases">
        <title>The complete genome sequence of Saccharopolyspora sp. E2A.</title>
        <authorList>
            <person name="Zhang G."/>
        </authorList>
    </citation>
    <scope>NUCLEOTIDE SEQUENCE [LARGE SCALE GENOMIC DNA]</scope>
    <source>
        <strain evidence="10">E2A</strain>
    </source>
</reference>
<keyword evidence="4 7" id="KW-1133">Transmembrane helix</keyword>
<dbReference type="InterPro" id="IPR003834">
    <property type="entry name" value="Cyt_c_assmbl_TM_dom"/>
</dbReference>
<keyword evidence="5 7" id="KW-0472">Membrane</keyword>
<dbReference type="Pfam" id="PF02683">
    <property type="entry name" value="DsbD_TM"/>
    <property type="match status" value="1"/>
</dbReference>
<evidence type="ECO:0000259" key="8">
    <source>
        <dbReference type="Pfam" id="PF02683"/>
    </source>
</evidence>
<evidence type="ECO:0000256" key="5">
    <source>
        <dbReference type="ARBA" id="ARBA00023136"/>
    </source>
</evidence>
<evidence type="ECO:0000256" key="2">
    <source>
        <dbReference type="ARBA" id="ARBA00006143"/>
    </source>
</evidence>
<comment type="similarity">
    <text evidence="2">Belongs to the DsbD family.</text>
</comment>
<feature type="transmembrane region" description="Helical" evidence="7">
    <location>
        <begin position="46"/>
        <end position="69"/>
    </location>
</feature>
<feature type="transmembrane region" description="Helical" evidence="7">
    <location>
        <begin position="75"/>
        <end position="94"/>
    </location>
</feature>
<dbReference type="GO" id="GO:0016020">
    <property type="term" value="C:membrane"/>
    <property type="evidence" value="ECO:0007669"/>
    <property type="project" value="UniProtKB-SubCell"/>
</dbReference>
<dbReference type="AlphaFoldDB" id="A0A5Q3Q6S7"/>
<gene>
    <name evidence="9" type="ORF">GIY23_12110</name>
</gene>
<name>A0A5Q3Q6S7_9PSEU</name>
<organism evidence="9 10">
    <name type="scientific">Allosaccharopolyspora coralli</name>
    <dbReference type="NCBI Taxonomy" id="2665642"/>
    <lineage>
        <taxon>Bacteria</taxon>
        <taxon>Bacillati</taxon>
        <taxon>Actinomycetota</taxon>
        <taxon>Actinomycetes</taxon>
        <taxon>Pseudonocardiales</taxon>
        <taxon>Pseudonocardiaceae</taxon>
        <taxon>Allosaccharopolyspora</taxon>
    </lineage>
</organism>
<evidence type="ECO:0000256" key="4">
    <source>
        <dbReference type="ARBA" id="ARBA00022989"/>
    </source>
</evidence>
<dbReference type="PANTHER" id="PTHR31272:SF4">
    <property type="entry name" value="CYTOCHROME C-TYPE BIOGENESIS PROTEIN HI_1454-RELATED"/>
    <property type="match status" value="1"/>
</dbReference>
<feature type="transmembrane region" description="Helical" evidence="7">
    <location>
        <begin position="237"/>
        <end position="265"/>
    </location>
</feature>